<keyword evidence="2" id="KW-1185">Reference proteome</keyword>
<name>D6WXV4_TRICA</name>
<reference evidence="1 2" key="2">
    <citation type="journal article" date="2010" name="Nucleic Acids Res.">
        <title>BeetleBase in 2010: revisions to provide comprehensive genomic information for Tribolium castaneum.</title>
        <authorList>
            <person name="Kim H.S."/>
            <person name="Murphy T."/>
            <person name="Xia J."/>
            <person name="Caragea D."/>
            <person name="Park Y."/>
            <person name="Beeman R.W."/>
            <person name="Lorenzen M.D."/>
            <person name="Butcher S."/>
            <person name="Manak J.R."/>
            <person name="Brown S.J."/>
        </authorList>
    </citation>
    <scope>GENOME REANNOTATION</scope>
    <source>
        <strain evidence="1 2">Georgia GA2</strain>
    </source>
</reference>
<dbReference type="EMBL" id="KQ971362">
    <property type="protein sequence ID" value="EFA08910.1"/>
    <property type="molecule type" value="Genomic_DNA"/>
</dbReference>
<accession>D6WXV4</accession>
<reference evidence="1 2" key="1">
    <citation type="journal article" date="2008" name="Nature">
        <title>The genome of the model beetle and pest Tribolium castaneum.</title>
        <authorList>
            <consortium name="Tribolium Genome Sequencing Consortium"/>
            <person name="Richards S."/>
            <person name="Gibbs R.A."/>
            <person name="Weinstock G.M."/>
            <person name="Brown S.J."/>
            <person name="Denell R."/>
            <person name="Beeman R.W."/>
            <person name="Gibbs R."/>
            <person name="Beeman R.W."/>
            <person name="Brown S.J."/>
            <person name="Bucher G."/>
            <person name="Friedrich M."/>
            <person name="Grimmelikhuijzen C.J."/>
            <person name="Klingler M."/>
            <person name="Lorenzen M."/>
            <person name="Richards S."/>
            <person name="Roth S."/>
            <person name="Schroder R."/>
            <person name="Tautz D."/>
            <person name="Zdobnov E.M."/>
            <person name="Muzny D."/>
            <person name="Gibbs R.A."/>
            <person name="Weinstock G.M."/>
            <person name="Attaway T."/>
            <person name="Bell S."/>
            <person name="Buhay C.J."/>
            <person name="Chandrabose M.N."/>
            <person name="Chavez D."/>
            <person name="Clerk-Blankenburg K.P."/>
            <person name="Cree A."/>
            <person name="Dao M."/>
            <person name="Davis C."/>
            <person name="Chacko J."/>
            <person name="Dinh H."/>
            <person name="Dugan-Rocha S."/>
            <person name="Fowler G."/>
            <person name="Garner T.T."/>
            <person name="Garnes J."/>
            <person name="Gnirke A."/>
            <person name="Hawes A."/>
            <person name="Hernandez J."/>
            <person name="Hines S."/>
            <person name="Holder M."/>
            <person name="Hume J."/>
            <person name="Jhangiani S.N."/>
            <person name="Joshi V."/>
            <person name="Khan Z.M."/>
            <person name="Jackson L."/>
            <person name="Kovar C."/>
            <person name="Kowis A."/>
            <person name="Lee S."/>
            <person name="Lewis L.R."/>
            <person name="Margolis J."/>
            <person name="Morgan M."/>
            <person name="Nazareth L.V."/>
            <person name="Nguyen N."/>
            <person name="Okwuonu G."/>
            <person name="Parker D."/>
            <person name="Richards S."/>
            <person name="Ruiz S.J."/>
            <person name="Santibanez J."/>
            <person name="Savard J."/>
            <person name="Scherer S.E."/>
            <person name="Schneider B."/>
            <person name="Sodergren E."/>
            <person name="Tautz D."/>
            <person name="Vattahil S."/>
            <person name="Villasana D."/>
            <person name="White C.S."/>
            <person name="Wright R."/>
            <person name="Park Y."/>
            <person name="Beeman R.W."/>
            <person name="Lord J."/>
            <person name="Oppert B."/>
            <person name="Lorenzen M."/>
            <person name="Brown S."/>
            <person name="Wang L."/>
            <person name="Savard J."/>
            <person name="Tautz D."/>
            <person name="Richards S."/>
            <person name="Weinstock G."/>
            <person name="Gibbs R.A."/>
            <person name="Liu Y."/>
            <person name="Worley K."/>
            <person name="Weinstock G."/>
            <person name="Elsik C.G."/>
            <person name="Reese J.T."/>
            <person name="Elhaik E."/>
            <person name="Landan G."/>
            <person name="Graur D."/>
            <person name="Arensburger P."/>
            <person name="Atkinson P."/>
            <person name="Beeman R.W."/>
            <person name="Beidler J."/>
            <person name="Brown S.J."/>
            <person name="Demuth J.P."/>
            <person name="Drury D.W."/>
            <person name="Du Y.Z."/>
            <person name="Fujiwara H."/>
            <person name="Lorenzen M."/>
            <person name="Maselli V."/>
            <person name="Osanai M."/>
            <person name="Park Y."/>
            <person name="Robertson H.M."/>
            <person name="Tu Z."/>
            <person name="Wang J.J."/>
            <person name="Wang S."/>
            <person name="Richards S."/>
            <person name="Song H."/>
            <person name="Zhang L."/>
            <person name="Sodergren E."/>
            <person name="Werner D."/>
            <person name="Stanke M."/>
            <person name="Morgenstern B."/>
            <person name="Solovyev V."/>
            <person name="Kosarev P."/>
            <person name="Brown G."/>
            <person name="Chen H.C."/>
            <person name="Ermolaeva O."/>
            <person name="Hlavina W."/>
            <person name="Kapustin Y."/>
            <person name="Kiryutin B."/>
            <person name="Kitts P."/>
            <person name="Maglott D."/>
            <person name="Pruitt K."/>
            <person name="Sapojnikov V."/>
            <person name="Souvorov A."/>
            <person name="Mackey A.J."/>
            <person name="Waterhouse R.M."/>
            <person name="Wyder S."/>
            <person name="Zdobnov E.M."/>
            <person name="Zdobnov E.M."/>
            <person name="Wyder S."/>
            <person name="Kriventseva E.V."/>
            <person name="Kadowaki T."/>
            <person name="Bork P."/>
            <person name="Aranda M."/>
            <person name="Bao R."/>
            <person name="Beermann A."/>
            <person name="Berns N."/>
            <person name="Bolognesi R."/>
            <person name="Bonneton F."/>
            <person name="Bopp D."/>
            <person name="Brown S.J."/>
            <person name="Bucher G."/>
            <person name="Butts T."/>
            <person name="Chaumot A."/>
            <person name="Denell R.E."/>
            <person name="Ferrier D.E."/>
            <person name="Friedrich M."/>
            <person name="Gordon C.M."/>
            <person name="Jindra M."/>
            <person name="Klingler M."/>
            <person name="Lan Q."/>
            <person name="Lattorff H.M."/>
            <person name="Laudet V."/>
            <person name="von Levetsow C."/>
            <person name="Liu Z."/>
            <person name="Lutz R."/>
            <person name="Lynch J.A."/>
            <person name="da Fonseca R.N."/>
            <person name="Posnien N."/>
            <person name="Reuter R."/>
            <person name="Roth S."/>
            <person name="Savard J."/>
            <person name="Schinko J.B."/>
            <person name="Schmitt C."/>
            <person name="Schoppmeier M."/>
            <person name="Schroder R."/>
            <person name="Shippy T.D."/>
            <person name="Simonnet F."/>
            <person name="Marques-Souza H."/>
            <person name="Tautz D."/>
            <person name="Tomoyasu Y."/>
            <person name="Trauner J."/>
            <person name="Van der Zee M."/>
            <person name="Vervoort M."/>
            <person name="Wittkopp N."/>
            <person name="Wimmer E.A."/>
            <person name="Yang X."/>
            <person name="Jones A.K."/>
            <person name="Sattelle D.B."/>
            <person name="Ebert P.R."/>
            <person name="Nelson D."/>
            <person name="Scott J.G."/>
            <person name="Beeman R.W."/>
            <person name="Muthukrishnan S."/>
            <person name="Kramer K.J."/>
            <person name="Arakane Y."/>
            <person name="Beeman R.W."/>
            <person name="Zhu Q."/>
            <person name="Hogenkamp D."/>
            <person name="Dixit R."/>
            <person name="Oppert B."/>
            <person name="Jiang H."/>
            <person name="Zou Z."/>
            <person name="Marshall J."/>
            <person name="Elpidina E."/>
            <person name="Vinokurov K."/>
            <person name="Oppert C."/>
            <person name="Zou Z."/>
            <person name="Evans J."/>
            <person name="Lu Z."/>
            <person name="Zhao P."/>
            <person name="Sumathipala N."/>
            <person name="Altincicek B."/>
            <person name="Vilcinskas A."/>
            <person name="Williams M."/>
            <person name="Hultmark D."/>
            <person name="Hetru C."/>
            <person name="Jiang H."/>
            <person name="Grimmelikhuijzen C.J."/>
            <person name="Hauser F."/>
            <person name="Cazzamali G."/>
            <person name="Williamson M."/>
            <person name="Park Y."/>
            <person name="Li B."/>
            <person name="Tanaka Y."/>
            <person name="Predel R."/>
            <person name="Neupert S."/>
            <person name="Schachtner J."/>
            <person name="Verleyen P."/>
            <person name="Raible F."/>
            <person name="Bork P."/>
            <person name="Friedrich M."/>
            <person name="Walden K.K."/>
            <person name="Robertson H.M."/>
            <person name="Angeli S."/>
            <person name="Foret S."/>
            <person name="Bucher G."/>
            <person name="Schuetz S."/>
            <person name="Maleszka R."/>
            <person name="Wimmer E.A."/>
            <person name="Beeman R.W."/>
            <person name="Lorenzen M."/>
            <person name="Tomoyasu Y."/>
            <person name="Miller S.C."/>
            <person name="Grossmann D."/>
            <person name="Bucher G."/>
        </authorList>
    </citation>
    <scope>NUCLEOTIDE SEQUENCE [LARGE SCALE GENOMIC DNA]</scope>
    <source>
        <strain evidence="1 2">Georgia GA2</strain>
    </source>
</reference>
<organism evidence="1 2">
    <name type="scientific">Tribolium castaneum</name>
    <name type="common">Red flour beetle</name>
    <dbReference type="NCBI Taxonomy" id="7070"/>
    <lineage>
        <taxon>Eukaryota</taxon>
        <taxon>Metazoa</taxon>
        <taxon>Ecdysozoa</taxon>
        <taxon>Arthropoda</taxon>
        <taxon>Hexapoda</taxon>
        <taxon>Insecta</taxon>
        <taxon>Pterygota</taxon>
        <taxon>Neoptera</taxon>
        <taxon>Endopterygota</taxon>
        <taxon>Coleoptera</taxon>
        <taxon>Polyphaga</taxon>
        <taxon>Cucujiformia</taxon>
        <taxon>Tenebrionidae</taxon>
        <taxon>Tenebrionidae incertae sedis</taxon>
        <taxon>Tribolium</taxon>
    </lineage>
</organism>
<protein>
    <submittedName>
        <fullName evidence="1">Uncharacterized protein</fullName>
    </submittedName>
</protein>
<dbReference type="InParanoid" id="D6WXV4"/>
<sequence>MQVKACKDLLPHSNVFACIRVLNLEDDEMAEYRGCVDENDQPYQDKCKVVHTKEGEKLAMCNFSAKISGRARKLCKRPR</sequence>
<evidence type="ECO:0000313" key="2">
    <source>
        <dbReference type="Proteomes" id="UP000007266"/>
    </source>
</evidence>
<gene>
    <name evidence="1" type="primary">GLEAN_06615</name>
    <name evidence="1" type="ORF">TcasGA2_TC006615</name>
</gene>
<dbReference type="HOGENOM" id="CLU_2609172_0_0_1"/>
<dbReference type="Proteomes" id="UP000007266">
    <property type="component" value="Linkage group 8"/>
</dbReference>
<dbReference type="AlphaFoldDB" id="D6WXV4"/>
<proteinExistence type="predicted"/>
<evidence type="ECO:0000313" key="1">
    <source>
        <dbReference type="EMBL" id="EFA08910.1"/>
    </source>
</evidence>